<keyword evidence="4" id="KW-0408">Iron</keyword>
<proteinExistence type="predicted"/>
<dbReference type="PANTHER" id="PTHR36438:SF1">
    <property type="entry name" value="IRON-SULFUR CLUSTER REPAIR PROTEIN YTFE"/>
    <property type="match status" value="1"/>
</dbReference>
<feature type="domain" description="Hemerythrin-like" evidence="5">
    <location>
        <begin position="82"/>
        <end position="228"/>
    </location>
</feature>
<gene>
    <name evidence="6" type="primary">ric</name>
    <name evidence="6" type="ORF">N7Z68_18660</name>
</gene>
<name>A0ABT5VIV2_9BACI</name>
<accession>A0ABT5VIV2</accession>
<reference evidence="6" key="1">
    <citation type="submission" date="2024-05" db="EMBL/GenBank/DDBJ databases">
        <title>Alkalihalobacillus sp. strain MEB203 novel alkaliphilic bacterium from Lonar Lake, India.</title>
        <authorList>
            <person name="Joshi A."/>
            <person name="Thite S."/>
            <person name="Mengade P."/>
        </authorList>
    </citation>
    <scope>NUCLEOTIDE SEQUENCE</scope>
    <source>
        <strain evidence="6">MEB 203</strain>
    </source>
</reference>
<evidence type="ECO:0000259" key="5">
    <source>
        <dbReference type="Pfam" id="PF01814"/>
    </source>
</evidence>
<evidence type="ECO:0000313" key="6">
    <source>
        <dbReference type="EMBL" id="MDE5415386.1"/>
    </source>
</evidence>
<dbReference type="RefSeq" id="WP_275119980.1">
    <property type="nucleotide sequence ID" value="NZ_JAOTPO010000015.1"/>
</dbReference>
<dbReference type="InterPro" id="IPR012312">
    <property type="entry name" value="Hemerythrin-like"/>
</dbReference>
<dbReference type="CDD" id="cd12108">
    <property type="entry name" value="Hr-like"/>
    <property type="match status" value="1"/>
</dbReference>
<dbReference type="Gene3D" id="1.20.120.520">
    <property type="entry name" value="nmb1532 protein domain like"/>
    <property type="match status" value="1"/>
</dbReference>
<comment type="subcellular location">
    <subcellularLocation>
        <location evidence="1">Cytoplasm</location>
    </subcellularLocation>
</comment>
<dbReference type="InterPro" id="IPR019903">
    <property type="entry name" value="RIC_family"/>
</dbReference>
<dbReference type="PANTHER" id="PTHR36438">
    <property type="entry name" value="IRON-SULFUR CLUSTER REPAIR PROTEIN YTFE"/>
    <property type="match status" value="1"/>
</dbReference>
<evidence type="ECO:0000256" key="3">
    <source>
        <dbReference type="ARBA" id="ARBA00022723"/>
    </source>
</evidence>
<dbReference type="NCBIfam" id="TIGR03652">
    <property type="entry name" value="FeS_repair_RIC"/>
    <property type="match status" value="1"/>
</dbReference>
<keyword evidence="7" id="KW-1185">Reference proteome</keyword>
<evidence type="ECO:0000256" key="1">
    <source>
        <dbReference type="ARBA" id="ARBA00004496"/>
    </source>
</evidence>
<dbReference type="Proteomes" id="UP001148125">
    <property type="component" value="Unassembled WGS sequence"/>
</dbReference>
<dbReference type="Pfam" id="PF01814">
    <property type="entry name" value="Hemerythrin"/>
    <property type="match status" value="1"/>
</dbReference>
<keyword evidence="3" id="KW-0479">Metal-binding</keyword>
<dbReference type="EMBL" id="JAOTPO010000015">
    <property type="protein sequence ID" value="MDE5415386.1"/>
    <property type="molecule type" value="Genomic_DNA"/>
</dbReference>
<evidence type="ECO:0000313" key="7">
    <source>
        <dbReference type="Proteomes" id="UP001148125"/>
    </source>
</evidence>
<organism evidence="6 7">
    <name type="scientific">Alkalihalobacterium chitinilyticum</name>
    <dbReference type="NCBI Taxonomy" id="2980103"/>
    <lineage>
        <taxon>Bacteria</taxon>
        <taxon>Bacillati</taxon>
        <taxon>Bacillota</taxon>
        <taxon>Bacilli</taxon>
        <taxon>Bacillales</taxon>
        <taxon>Bacillaceae</taxon>
        <taxon>Alkalihalobacterium</taxon>
    </lineage>
</organism>
<sequence>METVFDFSTKTGEIVTRLPETSTILKQYKIDFCCGGNRPIGEVIEEKNLNGTEILEQLNSAFIKSLEKPSVTWDEMTNKELIHHIITTHHQFLNRILPELSQFTTKVFRVHGNHCPELAQVHKLFHHLKTELEQHTIDEENVVFPLIEAVEEQPTIERMSELQAKIGDLEGEHEGAGDLLKQLREVTNDYTAPDWACMTYQLTYQKLEQLESDLFEHIHLENNILFPRVLKELKEVQ</sequence>
<evidence type="ECO:0000256" key="4">
    <source>
        <dbReference type="ARBA" id="ARBA00023004"/>
    </source>
</evidence>
<dbReference type="Pfam" id="PF04405">
    <property type="entry name" value="ScdA_N"/>
    <property type="match status" value="1"/>
</dbReference>
<keyword evidence="2" id="KW-0963">Cytoplasm</keyword>
<comment type="caution">
    <text evidence="6">The sequence shown here is derived from an EMBL/GenBank/DDBJ whole genome shotgun (WGS) entry which is preliminary data.</text>
</comment>
<evidence type="ECO:0000256" key="2">
    <source>
        <dbReference type="ARBA" id="ARBA00022490"/>
    </source>
</evidence>
<protein>
    <submittedName>
        <fullName evidence="6">Iron-sulfur cluster repair di-iron protein</fullName>
    </submittedName>
</protein>